<dbReference type="InterPro" id="IPR025746">
    <property type="entry name" value="PilX_N_dom"/>
</dbReference>
<proteinExistence type="predicted"/>
<protein>
    <recommendedName>
        <fullName evidence="1">Type 4 fimbrial biogenesis protein PilX N-terminal domain-containing protein</fullName>
    </recommendedName>
</protein>
<keyword evidence="3" id="KW-1185">Reference proteome</keyword>
<sequence>MKQQGGAALVVVLSMLAMSLMLGISGMQSSQIDERLAGNYRASVLAQMAAEAGAAVAYERLVDSISDGFVISSVSACNAQFSNGLVYDVVAYQQGSDYSLAVCGSGGFYSLLSSGRVYSGADVISIRTVLVGAFEQGVGLLGLSPITVPGSIKNDASKDDPCYAGQKGNIPSFCFIPPSSQAEFVGEELVDGVYNPAITVRDPNDHDAIKNTIEKREENYIGGVEYGMSESLLESADKFSSFLSLVESCAKGQSPGCAGGRYFSHGASVGDFGSEENPQLTFYDGDFDAGGNFSGAGALIVRGDVKFSGTPNFSGIIIVLGTYTVSGGGSSSGQGGFKGSIVAAPMKQGEDGLEFSETSISISGGGGANYVYSAGALASAFDVLGEGAKDYWNENNSSTRKTGVIERDLSGWREIVYM</sequence>
<dbReference type="Pfam" id="PF14341">
    <property type="entry name" value="PilX_N"/>
    <property type="match status" value="1"/>
</dbReference>
<name>A0ABS9AZ75_9GAMM</name>
<organism evidence="2 3">
    <name type="scientific">Billgrantia aerodenitrificans</name>
    <dbReference type="NCBI Taxonomy" id="2733483"/>
    <lineage>
        <taxon>Bacteria</taxon>
        <taxon>Pseudomonadati</taxon>
        <taxon>Pseudomonadota</taxon>
        <taxon>Gammaproteobacteria</taxon>
        <taxon>Oceanospirillales</taxon>
        <taxon>Halomonadaceae</taxon>
        <taxon>Billgrantia</taxon>
    </lineage>
</organism>
<dbReference type="Proteomes" id="UP001320272">
    <property type="component" value="Unassembled WGS sequence"/>
</dbReference>
<comment type="caution">
    <text evidence="2">The sequence shown here is derived from an EMBL/GenBank/DDBJ whole genome shotgun (WGS) entry which is preliminary data.</text>
</comment>
<feature type="domain" description="Type 4 fimbrial biogenesis protein PilX N-terminal" evidence="1">
    <location>
        <begin position="6"/>
        <end position="53"/>
    </location>
</feature>
<evidence type="ECO:0000259" key="1">
    <source>
        <dbReference type="Pfam" id="PF14341"/>
    </source>
</evidence>
<evidence type="ECO:0000313" key="3">
    <source>
        <dbReference type="Proteomes" id="UP001320272"/>
    </source>
</evidence>
<gene>
    <name evidence="2" type="ORF">HOP59_23035</name>
</gene>
<accession>A0ABS9AZ75</accession>
<reference evidence="2 3" key="1">
    <citation type="journal article" date="2021" name="Front. Microbiol.">
        <title>Aerobic Denitrification and Heterotrophic Sulfur Oxidation in the Genus Halomonas Revealed by Six Novel Species Characterizations and Genome-Based Analysis.</title>
        <authorList>
            <person name="Wang L."/>
            <person name="Shao Z."/>
        </authorList>
    </citation>
    <scope>NUCLEOTIDE SEQUENCE [LARGE SCALE GENOMIC DNA]</scope>
    <source>
        <strain evidence="2 3">MCCC 1A11058</strain>
    </source>
</reference>
<dbReference type="RefSeq" id="WP_234255694.1">
    <property type="nucleotide sequence ID" value="NZ_JABFTV010000021.1"/>
</dbReference>
<dbReference type="EMBL" id="JABFTV010000021">
    <property type="protein sequence ID" value="MCE8027006.1"/>
    <property type="molecule type" value="Genomic_DNA"/>
</dbReference>
<evidence type="ECO:0000313" key="2">
    <source>
        <dbReference type="EMBL" id="MCE8027006.1"/>
    </source>
</evidence>